<evidence type="ECO:0000313" key="3">
    <source>
        <dbReference type="Proteomes" id="UP001168990"/>
    </source>
</evidence>
<gene>
    <name evidence="2" type="ORF">PV328_001086</name>
</gene>
<name>A0AA39FWQ6_9HYME</name>
<reference evidence="2" key="1">
    <citation type="journal article" date="2023" name="bioRxiv">
        <title>Scaffold-level genome assemblies of two parasitoid biocontrol wasps reveal the parthenogenesis mechanism and an associated novel virus.</title>
        <authorList>
            <person name="Inwood S."/>
            <person name="Skelly J."/>
            <person name="Guhlin J."/>
            <person name="Harrop T."/>
            <person name="Goldson S."/>
            <person name="Dearden P."/>
        </authorList>
    </citation>
    <scope>NUCLEOTIDE SEQUENCE</scope>
    <source>
        <strain evidence="2">Irish</strain>
        <tissue evidence="2">Whole body</tissue>
    </source>
</reference>
<proteinExistence type="predicted"/>
<dbReference type="AlphaFoldDB" id="A0AA39FWQ6"/>
<evidence type="ECO:0000256" key="1">
    <source>
        <dbReference type="SAM" id="MobiDB-lite"/>
    </source>
</evidence>
<keyword evidence="3" id="KW-1185">Reference proteome</keyword>
<accession>A0AA39FWQ6</accession>
<feature type="region of interest" description="Disordered" evidence="1">
    <location>
        <begin position="62"/>
        <end position="97"/>
    </location>
</feature>
<sequence length="203" mass="23162">MSNKQTKSTTRSRTTIDTVFQRFLNKIQTETFVSYFSHHKPLESRLEISDNDSRPIVEKEGVEKEFEESNGGVERCNGREEWSHGEGVNGREEKRNGGELWRQGGEESMIERSNGGEVSQWSRGVMVERRGVTVERCGVMVERSQGSRGVMVERCGVMVESSQWSGGVMVERRGGNREELWSHGGEERCNGGELWGHGREEYW</sequence>
<organism evidence="2 3">
    <name type="scientific">Microctonus aethiopoides</name>
    <dbReference type="NCBI Taxonomy" id="144406"/>
    <lineage>
        <taxon>Eukaryota</taxon>
        <taxon>Metazoa</taxon>
        <taxon>Ecdysozoa</taxon>
        <taxon>Arthropoda</taxon>
        <taxon>Hexapoda</taxon>
        <taxon>Insecta</taxon>
        <taxon>Pterygota</taxon>
        <taxon>Neoptera</taxon>
        <taxon>Endopterygota</taxon>
        <taxon>Hymenoptera</taxon>
        <taxon>Apocrita</taxon>
        <taxon>Ichneumonoidea</taxon>
        <taxon>Braconidae</taxon>
        <taxon>Euphorinae</taxon>
        <taxon>Microctonus</taxon>
    </lineage>
</organism>
<dbReference type="Proteomes" id="UP001168990">
    <property type="component" value="Unassembled WGS sequence"/>
</dbReference>
<feature type="compositionally biased region" description="Basic and acidic residues" evidence="1">
    <location>
        <begin position="76"/>
        <end position="97"/>
    </location>
</feature>
<evidence type="ECO:0000313" key="2">
    <source>
        <dbReference type="EMBL" id="KAK0176991.1"/>
    </source>
</evidence>
<comment type="caution">
    <text evidence="2">The sequence shown here is derived from an EMBL/GenBank/DDBJ whole genome shotgun (WGS) entry which is preliminary data.</text>
</comment>
<reference evidence="2" key="2">
    <citation type="submission" date="2023-03" db="EMBL/GenBank/DDBJ databases">
        <authorList>
            <person name="Inwood S.N."/>
            <person name="Skelly J.G."/>
            <person name="Guhlin J."/>
            <person name="Harrop T.W.R."/>
            <person name="Goldson S.G."/>
            <person name="Dearden P.K."/>
        </authorList>
    </citation>
    <scope>NUCLEOTIDE SEQUENCE</scope>
    <source>
        <strain evidence="2">Irish</strain>
        <tissue evidence="2">Whole body</tissue>
    </source>
</reference>
<dbReference type="EMBL" id="JAQQBS010000001">
    <property type="protein sequence ID" value="KAK0176991.1"/>
    <property type="molecule type" value="Genomic_DNA"/>
</dbReference>
<protein>
    <submittedName>
        <fullName evidence="2">Uncharacterized protein</fullName>
    </submittedName>
</protein>